<dbReference type="InterPro" id="IPR051458">
    <property type="entry name" value="Cyt/Met_Dipeptidase"/>
</dbReference>
<evidence type="ECO:0000313" key="5">
    <source>
        <dbReference type="EMBL" id="AZR05965.1"/>
    </source>
</evidence>
<dbReference type="SUPFAM" id="SSF53187">
    <property type="entry name" value="Zn-dependent exopeptidases"/>
    <property type="match status" value="1"/>
</dbReference>
<sequence length="446" mass="47385">MYEDVFSRVDQTMSQSLADLTELVAIASISADSFDQSALVESAQWIANKARGLGLDTQVVQIETPCGKKGRPAVLATRSAEPGKPTVVLYAHHDVQPVGDLDLWETDPFVATERDGRLYGRGTADDKAGVVAHLAAIAAARPGVGITLFIEGEEEIGSPTFVEFLEAHKAELDGDVIVVADSNNWKVGTPSLTTSLRGVTQVTVTVSALDHALHSGMYCGPVLDSVILASRLIASLHDEAGNVAVDGLLSYDAADVDYPEAEFRRDAGVLDGVRLAGEGSITSRMWTKPAIAVTAMDVTPVKLTSNTIAPSTTFVLSLRVTPGQDSQDAAQALIRHLQEHAPFGACVECVVNEYGPAFQAGAETEISKVMHWALQEAWGAESVEIGVGGSIPFIADLARVFPEAQILVTGIEDPDTRAHSANESLHIGDWRNAIVAEALLLTRLSE</sequence>
<accession>A0A3Q9GJ08</accession>
<name>A0A3Q9GJ08_9ACTO</name>
<evidence type="ECO:0000259" key="4">
    <source>
        <dbReference type="Pfam" id="PF07687"/>
    </source>
</evidence>
<dbReference type="NCBIfam" id="NF005914">
    <property type="entry name" value="PRK07907.1"/>
    <property type="match status" value="1"/>
</dbReference>
<evidence type="ECO:0000313" key="6">
    <source>
        <dbReference type="Proteomes" id="UP000275951"/>
    </source>
</evidence>
<dbReference type="InterPro" id="IPR002933">
    <property type="entry name" value="Peptidase_M20"/>
</dbReference>
<dbReference type="Pfam" id="PF01546">
    <property type="entry name" value="Peptidase_M20"/>
    <property type="match status" value="1"/>
</dbReference>
<proteinExistence type="predicted"/>
<keyword evidence="1" id="KW-0645">Protease</keyword>
<dbReference type="PANTHER" id="PTHR43270:SF12">
    <property type="entry name" value="SUCCINYL-DIAMINOPIMELATE DESUCCINYLASE"/>
    <property type="match status" value="1"/>
</dbReference>
<dbReference type="RefSeq" id="WP_126919724.1">
    <property type="nucleotide sequence ID" value="NZ_CP033905.1"/>
</dbReference>
<dbReference type="GO" id="GO:0046872">
    <property type="term" value="F:metal ion binding"/>
    <property type="evidence" value="ECO:0007669"/>
    <property type="project" value="UniProtKB-KW"/>
</dbReference>
<gene>
    <name evidence="5" type="ORF">EBQ10_00730</name>
</gene>
<dbReference type="EMBL" id="CP033905">
    <property type="protein sequence ID" value="AZR05965.1"/>
    <property type="molecule type" value="Genomic_DNA"/>
</dbReference>
<dbReference type="Gene3D" id="3.30.70.360">
    <property type="match status" value="1"/>
</dbReference>
<dbReference type="AlphaFoldDB" id="A0A3Q9GJ08"/>
<keyword evidence="3" id="KW-0378">Hydrolase</keyword>
<dbReference type="Proteomes" id="UP000275951">
    <property type="component" value="Chromosome"/>
</dbReference>
<dbReference type="GO" id="GO:0006508">
    <property type="term" value="P:proteolysis"/>
    <property type="evidence" value="ECO:0007669"/>
    <property type="project" value="UniProtKB-KW"/>
</dbReference>
<organism evidence="5 6">
    <name type="scientific">Trueperella pyogenes</name>
    <dbReference type="NCBI Taxonomy" id="1661"/>
    <lineage>
        <taxon>Bacteria</taxon>
        <taxon>Bacillati</taxon>
        <taxon>Actinomycetota</taxon>
        <taxon>Actinomycetes</taxon>
        <taxon>Actinomycetales</taxon>
        <taxon>Actinomycetaceae</taxon>
        <taxon>Trueperella</taxon>
    </lineage>
</organism>
<dbReference type="GO" id="GO:0008233">
    <property type="term" value="F:peptidase activity"/>
    <property type="evidence" value="ECO:0007669"/>
    <property type="project" value="UniProtKB-KW"/>
</dbReference>
<protein>
    <submittedName>
        <fullName evidence="5">Dipeptidase</fullName>
    </submittedName>
</protein>
<evidence type="ECO:0000256" key="2">
    <source>
        <dbReference type="ARBA" id="ARBA00022723"/>
    </source>
</evidence>
<dbReference type="PANTHER" id="PTHR43270">
    <property type="entry name" value="BETA-ALA-HIS DIPEPTIDASE"/>
    <property type="match status" value="1"/>
</dbReference>
<evidence type="ECO:0000256" key="1">
    <source>
        <dbReference type="ARBA" id="ARBA00022670"/>
    </source>
</evidence>
<evidence type="ECO:0000256" key="3">
    <source>
        <dbReference type="ARBA" id="ARBA00022801"/>
    </source>
</evidence>
<keyword evidence="2" id="KW-0479">Metal-binding</keyword>
<dbReference type="InterPro" id="IPR011650">
    <property type="entry name" value="Peptidase_M20_dimer"/>
</dbReference>
<dbReference type="Gene3D" id="3.40.630.10">
    <property type="entry name" value="Zn peptidases"/>
    <property type="match status" value="1"/>
</dbReference>
<dbReference type="Pfam" id="PF07687">
    <property type="entry name" value="M20_dimer"/>
    <property type="match status" value="1"/>
</dbReference>
<feature type="domain" description="Peptidase M20 dimerisation" evidence="4">
    <location>
        <begin position="195"/>
        <end position="342"/>
    </location>
</feature>
<reference evidence="5 6" key="1">
    <citation type="submission" date="2018-11" db="EMBL/GenBank/DDBJ databases">
        <title>Multidrug-resistant genes are associated with an 42-kb island TGI1 carrying a complex class 1 integron in a Trueperella pyogenes.</title>
        <authorList>
            <person name="Dong W."/>
        </authorList>
    </citation>
    <scope>NUCLEOTIDE SEQUENCE [LARGE SCALE GENOMIC DNA]</scope>
    <source>
        <strain evidence="5 6">TP4</strain>
    </source>
</reference>